<protein>
    <submittedName>
        <fullName evidence="3">Excisionase</fullName>
    </submittedName>
</protein>
<dbReference type="GO" id="GO:0003677">
    <property type="term" value="F:DNA binding"/>
    <property type="evidence" value="ECO:0007669"/>
    <property type="project" value="InterPro"/>
</dbReference>
<proteinExistence type="predicted"/>
<evidence type="ECO:0000313" key="4">
    <source>
        <dbReference type="Proteomes" id="UP000216195"/>
    </source>
</evidence>
<keyword evidence="5" id="KW-1185">Reference proteome</keyword>
<evidence type="ECO:0000313" key="3">
    <source>
        <dbReference type="EMBL" id="PEN16045.1"/>
    </source>
</evidence>
<feature type="domain" description="Helix-turn-helix" evidence="1">
    <location>
        <begin position="86"/>
        <end position="130"/>
    </location>
</feature>
<sequence>MVTDCLRTKGKLMSVTIPNLRDETISQARAEAQHILAQAKETTISLSVSGAESGQIGDALNQVISQVLHALAQGQHIDIQTIPHDLTTTMAAQRIGISRPTLMKAIRSGELPAHKVGSHFRVRTEDADRFRKKLLEKKVAESKQALQDLWAFEEENNLVDVLGGPAW</sequence>
<evidence type="ECO:0000313" key="2">
    <source>
        <dbReference type="EMBL" id="PAK85291.1"/>
    </source>
</evidence>
<dbReference type="InterPro" id="IPR041657">
    <property type="entry name" value="HTH_17"/>
</dbReference>
<reference evidence="2 4" key="1">
    <citation type="submission" date="2017-04" db="EMBL/GenBank/DDBJ databases">
        <title>Kefir bacterial isolates.</title>
        <authorList>
            <person name="Kim Y."/>
            <person name="Blasche S."/>
            <person name="Patil K.R."/>
        </authorList>
    </citation>
    <scope>NUCLEOTIDE SEQUENCE [LARGE SCALE GENOMIC DNA]</scope>
    <source>
        <strain evidence="2 4">OG2-1</strain>
    </source>
</reference>
<organism evidence="3 5">
    <name type="scientific">Rothia dentocariosa</name>
    <dbReference type="NCBI Taxonomy" id="2047"/>
    <lineage>
        <taxon>Bacteria</taxon>
        <taxon>Bacillati</taxon>
        <taxon>Actinomycetota</taxon>
        <taxon>Actinomycetes</taxon>
        <taxon>Micrococcales</taxon>
        <taxon>Micrococcaceae</taxon>
        <taxon>Rothia</taxon>
    </lineage>
</organism>
<dbReference type="NCBIfam" id="TIGR01764">
    <property type="entry name" value="excise"/>
    <property type="match status" value="1"/>
</dbReference>
<accession>A0A2A8D504</accession>
<dbReference type="AlphaFoldDB" id="A0A2A8D504"/>
<dbReference type="Pfam" id="PF12728">
    <property type="entry name" value="HTH_17"/>
    <property type="match status" value="1"/>
</dbReference>
<dbReference type="EMBL" id="NCWU01000009">
    <property type="protein sequence ID" value="PAK85291.1"/>
    <property type="molecule type" value="Genomic_DNA"/>
</dbReference>
<comment type="caution">
    <text evidence="3">The sequence shown here is derived from an EMBL/GenBank/DDBJ whole genome shotgun (WGS) entry which is preliminary data.</text>
</comment>
<dbReference type="Proteomes" id="UP000219947">
    <property type="component" value="Unassembled WGS sequence"/>
</dbReference>
<evidence type="ECO:0000259" key="1">
    <source>
        <dbReference type="Pfam" id="PF12728"/>
    </source>
</evidence>
<dbReference type="Proteomes" id="UP000216195">
    <property type="component" value="Unassembled WGS sequence"/>
</dbReference>
<name>A0A2A8D504_9MICC</name>
<evidence type="ECO:0000313" key="5">
    <source>
        <dbReference type="Proteomes" id="UP000219947"/>
    </source>
</evidence>
<dbReference type="InterPro" id="IPR010093">
    <property type="entry name" value="SinI_DNA-bd"/>
</dbReference>
<reference evidence="3" key="2">
    <citation type="submission" date="2017-10" db="EMBL/GenBank/DDBJ databases">
        <title>Kefir isolates.</title>
        <authorList>
            <person name="Kim Y."/>
            <person name="Blasche S."/>
        </authorList>
    </citation>
    <scope>NUCLEOTIDE SEQUENCE [LARGE SCALE GENOMIC DNA]</scope>
    <source>
        <strain evidence="3">OG2-2</strain>
    </source>
</reference>
<dbReference type="EMBL" id="PDEV01000003">
    <property type="protein sequence ID" value="PEN16045.1"/>
    <property type="molecule type" value="Genomic_DNA"/>
</dbReference>
<gene>
    <name evidence="2" type="ORF">B8W87_07780</name>
    <name evidence="3" type="ORF">CRM92_08120</name>
</gene>